<name>A0A6I6JN98_9BACT</name>
<dbReference type="Gene3D" id="3.40.50.1000">
    <property type="entry name" value="HAD superfamily/HAD-like"/>
    <property type="match status" value="1"/>
</dbReference>
<keyword evidence="1" id="KW-0378">Hydrolase</keyword>
<dbReference type="InterPro" id="IPR023214">
    <property type="entry name" value="HAD_sf"/>
</dbReference>
<gene>
    <name evidence="1" type="ORF">GM418_09650</name>
</gene>
<dbReference type="GO" id="GO:0016787">
    <property type="term" value="F:hydrolase activity"/>
    <property type="evidence" value="ECO:0007669"/>
    <property type="project" value="UniProtKB-KW"/>
</dbReference>
<dbReference type="KEGG" id="mcos:GM418_09650"/>
<protein>
    <submittedName>
        <fullName evidence="1">Hydrolase</fullName>
    </submittedName>
</protein>
<dbReference type="PIRSF" id="PIRSF020079">
    <property type="entry name" value="UCP020079"/>
    <property type="match status" value="1"/>
</dbReference>
<dbReference type="SUPFAM" id="SSF56784">
    <property type="entry name" value="HAD-like"/>
    <property type="match status" value="1"/>
</dbReference>
<dbReference type="Proteomes" id="UP000428260">
    <property type="component" value="Chromosome"/>
</dbReference>
<keyword evidence="2" id="KW-1185">Reference proteome</keyword>
<dbReference type="NCBIfam" id="NF046079">
    <property type="entry name" value="HAD_phos_BT0820"/>
    <property type="match status" value="1"/>
</dbReference>
<dbReference type="InterPro" id="IPR036412">
    <property type="entry name" value="HAD-like_sf"/>
</dbReference>
<proteinExistence type="predicted"/>
<reference evidence="1 2" key="1">
    <citation type="submission" date="2019-11" db="EMBL/GenBank/DDBJ databases">
        <authorList>
            <person name="Zheng R.K."/>
            <person name="Sun C.M."/>
        </authorList>
    </citation>
    <scope>NUCLEOTIDE SEQUENCE [LARGE SCALE GENOMIC DNA]</scope>
    <source>
        <strain evidence="1 2">WC007</strain>
    </source>
</reference>
<sequence>MVIAVDFDGTIVKHKYPAIGKEIPYAIKALKLFQERGHRLILWTYRAGRDLEKAVEFCEKRGLFFYAVNNNFEGEEFDGTYSRKIYADLYIDDRNILGLPDWKELYETMNNEDSEKAKEGKSKF</sequence>
<evidence type="ECO:0000313" key="1">
    <source>
        <dbReference type="EMBL" id="QGY43911.1"/>
    </source>
</evidence>
<organism evidence="1 2">
    <name type="scientific">Maribellus comscasis</name>
    <dbReference type="NCBI Taxonomy" id="2681766"/>
    <lineage>
        <taxon>Bacteria</taxon>
        <taxon>Pseudomonadati</taxon>
        <taxon>Bacteroidota</taxon>
        <taxon>Bacteroidia</taxon>
        <taxon>Marinilabiliales</taxon>
        <taxon>Prolixibacteraceae</taxon>
        <taxon>Maribellus</taxon>
    </lineage>
</organism>
<dbReference type="EMBL" id="CP046401">
    <property type="protein sequence ID" value="QGY43911.1"/>
    <property type="molecule type" value="Genomic_DNA"/>
</dbReference>
<accession>A0A6I6JN98</accession>
<dbReference type="AlphaFoldDB" id="A0A6I6JN98"/>
<dbReference type="RefSeq" id="WP_158865509.1">
    <property type="nucleotide sequence ID" value="NZ_CP046401.1"/>
</dbReference>
<evidence type="ECO:0000313" key="2">
    <source>
        <dbReference type="Proteomes" id="UP000428260"/>
    </source>
</evidence>
<dbReference type="InterPro" id="IPR016769">
    <property type="entry name" value="Phage_SP01_Orf1"/>
</dbReference>